<dbReference type="SUPFAM" id="SSF49785">
    <property type="entry name" value="Galactose-binding domain-like"/>
    <property type="match status" value="1"/>
</dbReference>
<keyword evidence="8" id="KW-0732">Signal</keyword>
<feature type="region of interest" description="Disordered" evidence="6">
    <location>
        <begin position="102"/>
        <end position="130"/>
    </location>
</feature>
<feature type="compositionally biased region" description="Polar residues" evidence="6">
    <location>
        <begin position="391"/>
        <end position="411"/>
    </location>
</feature>
<dbReference type="PANTHER" id="PTHR12953">
    <property type="entry name" value="MEMBRANE PROTEIN CH1 RELATED"/>
    <property type="match status" value="1"/>
</dbReference>
<evidence type="ECO:0000256" key="6">
    <source>
        <dbReference type="SAM" id="MobiDB-lite"/>
    </source>
</evidence>
<evidence type="ECO:0000256" key="3">
    <source>
        <dbReference type="ARBA" id="ARBA00022989"/>
    </source>
</evidence>
<dbReference type="GO" id="GO:0034975">
    <property type="term" value="P:protein folding in endoplasmic reticulum"/>
    <property type="evidence" value="ECO:0007669"/>
    <property type="project" value="TreeGrafter"/>
</dbReference>
<evidence type="ECO:0000256" key="1">
    <source>
        <dbReference type="ARBA" id="ARBA00004308"/>
    </source>
</evidence>
<feature type="transmembrane region" description="Helical" evidence="7">
    <location>
        <begin position="533"/>
        <end position="555"/>
    </location>
</feature>
<dbReference type="Pfam" id="PF07738">
    <property type="entry name" value="Sad1_UNC"/>
    <property type="match status" value="1"/>
</dbReference>
<reference evidence="10" key="1">
    <citation type="submission" date="2013-12" db="EMBL/GenBank/DDBJ databases">
        <title>The Genome Sequence of Aphanomyces invadans NJM9701.</title>
        <authorList>
            <consortium name="The Broad Institute Genomics Platform"/>
            <person name="Russ C."/>
            <person name="Tyler B."/>
            <person name="van West P."/>
            <person name="Dieguez-Uribeondo J."/>
            <person name="Young S.K."/>
            <person name="Zeng Q."/>
            <person name="Gargeya S."/>
            <person name="Fitzgerald M."/>
            <person name="Abouelleil A."/>
            <person name="Alvarado L."/>
            <person name="Chapman S.B."/>
            <person name="Gainer-Dewar J."/>
            <person name="Goldberg J."/>
            <person name="Griggs A."/>
            <person name="Gujja S."/>
            <person name="Hansen M."/>
            <person name="Howarth C."/>
            <person name="Imamovic A."/>
            <person name="Ireland A."/>
            <person name="Larimer J."/>
            <person name="McCowan C."/>
            <person name="Murphy C."/>
            <person name="Pearson M."/>
            <person name="Poon T.W."/>
            <person name="Priest M."/>
            <person name="Roberts A."/>
            <person name="Saif S."/>
            <person name="Shea T."/>
            <person name="Sykes S."/>
            <person name="Wortman J."/>
            <person name="Nusbaum C."/>
            <person name="Birren B."/>
        </authorList>
    </citation>
    <scope>NUCLEOTIDE SEQUENCE [LARGE SCALE GENOMIC DNA]</scope>
    <source>
        <strain evidence="10">NJM9701</strain>
    </source>
</reference>
<feature type="chain" id="PRO_5001537544" description="SUN domain-containing protein" evidence="8">
    <location>
        <begin position="23"/>
        <end position="691"/>
    </location>
</feature>
<feature type="compositionally biased region" description="Polar residues" evidence="6">
    <location>
        <begin position="111"/>
        <end position="120"/>
    </location>
</feature>
<comment type="subcellular location">
    <subcellularLocation>
        <location evidence="1">Endomembrane system</location>
    </subcellularLocation>
</comment>
<keyword evidence="5" id="KW-0175">Coiled coil</keyword>
<feature type="coiled-coil region" evidence="5">
    <location>
        <begin position="436"/>
        <end position="463"/>
    </location>
</feature>
<evidence type="ECO:0000256" key="5">
    <source>
        <dbReference type="SAM" id="Coils"/>
    </source>
</evidence>
<dbReference type="InterPro" id="IPR045120">
    <property type="entry name" value="Suco/Slp1-like"/>
</dbReference>
<feature type="signal peptide" evidence="8">
    <location>
        <begin position="1"/>
        <end position="22"/>
    </location>
</feature>
<organism evidence="10">
    <name type="scientific">Aphanomyces invadans</name>
    <dbReference type="NCBI Taxonomy" id="157072"/>
    <lineage>
        <taxon>Eukaryota</taxon>
        <taxon>Sar</taxon>
        <taxon>Stramenopiles</taxon>
        <taxon>Oomycota</taxon>
        <taxon>Saprolegniomycetes</taxon>
        <taxon>Saprolegniales</taxon>
        <taxon>Verrucalvaceae</taxon>
        <taxon>Aphanomyces</taxon>
    </lineage>
</organism>
<feature type="compositionally biased region" description="Pro residues" evidence="6">
    <location>
        <begin position="50"/>
        <end position="61"/>
    </location>
</feature>
<dbReference type="EMBL" id="KI913986">
    <property type="protein sequence ID" value="ETV94398.1"/>
    <property type="molecule type" value="Genomic_DNA"/>
</dbReference>
<dbReference type="InterPro" id="IPR012919">
    <property type="entry name" value="SUN_dom"/>
</dbReference>
<dbReference type="GeneID" id="20089081"/>
<protein>
    <recommendedName>
        <fullName evidence="9">SUN domain-containing protein</fullName>
    </recommendedName>
</protein>
<feature type="compositionally biased region" description="Low complexity" evidence="6">
    <location>
        <begin position="33"/>
        <end position="49"/>
    </location>
</feature>
<feature type="region of interest" description="Disordered" evidence="6">
    <location>
        <begin position="32"/>
        <end position="65"/>
    </location>
</feature>
<gene>
    <name evidence="10" type="ORF">H310_12031</name>
</gene>
<dbReference type="OrthoDB" id="266334at2759"/>
<name>A0A024TK63_9STRA</name>
<keyword evidence="2 7" id="KW-0812">Transmembrane</keyword>
<dbReference type="eggNOG" id="KOG1396">
    <property type="taxonomic scope" value="Eukaryota"/>
</dbReference>
<dbReference type="STRING" id="157072.A0A024TK63"/>
<dbReference type="GO" id="GO:0005737">
    <property type="term" value="C:cytoplasm"/>
    <property type="evidence" value="ECO:0007669"/>
    <property type="project" value="TreeGrafter"/>
</dbReference>
<dbReference type="GO" id="GO:0016020">
    <property type="term" value="C:membrane"/>
    <property type="evidence" value="ECO:0007669"/>
    <property type="project" value="InterPro"/>
</dbReference>
<dbReference type="VEuPathDB" id="FungiDB:H310_12031"/>
<dbReference type="PROSITE" id="PS51469">
    <property type="entry name" value="SUN"/>
    <property type="match status" value="1"/>
</dbReference>
<accession>A0A024TK63</accession>
<dbReference type="AlphaFoldDB" id="A0A024TK63"/>
<evidence type="ECO:0000256" key="7">
    <source>
        <dbReference type="SAM" id="Phobius"/>
    </source>
</evidence>
<evidence type="ECO:0000256" key="2">
    <source>
        <dbReference type="ARBA" id="ARBA00022692"/>
    </source>
</evidence>
<sequence>MRLNRQLTLCLAAALYAVCVLSIILPDETDSISTTGSSTAVSPTASSPLEPSPDKAPPPAPLSQSLVGSTRAIPAAATTVVIETDIAENIAELDVDLLDQSHSSKEVQDSDGGQRQNYASKDSGATVLDHAPGTKGSVNLLVPDKDRYMLIPCASEKKWVVVSLSEDIHADAIAIANYEKFSSPTRDFLVLGSINYPSDTWVVLGNFTASHRNGEQLFEFHESHHVRYIKLRMMSHYGSEYYCTMSQIRVFGRTFTQVISQLEKTIEAEAQSPSPSPAVPLVPSSTTPTDSNLLCPFPAPESPISFFLHATTFESATIEVNDTCVSPSPADAANGTTERNGIGMPGTSGSIIRGAVAGESVASSNSSEAGTTTSLTVPPPLSSPSAGQGGANPSRTDSAKSWESPTDSTKGASDETKATPPTAIPAINNGGLDNFYIRMSKKLQVLETNVSQLEKVLHDLHRNHAISLQNCAANANAAAEALATLKSQFGLNMSAQANHTNDLVHQLVALHEVNKALQEQVEQLWDVIRTMKAGIMAALLLSAILLVFSICRWVFRCLTACHRRAARREWFRRLDVADTSEITSPHDEDTVDDDFNPLTQTMHHRVDRTIRFGSSFDDGAIQRNTMYRRIVNGFRQHHVLTKRRYVIRGGARPTTINTAMATMSPGTRRRSIAVLFKSRDDHSKDSSSDDG</sequence>
<keyword evidence="3 7" id="KW-1133">Transmembrane helix</keyword>
<proteinExistence type="predicted"/>
<evidence type="ECO:0000256" key="4">
    <source>
        <dbReference type="ARBA" id="ARBA00023136"/>
    </source>
</evidence>
<dbReference type="InterPro" id="IPR008979">
    <property type="entry name" value="Galactose-bd-like_sf"/>
</dbReference>
<dbReference type="GO" id="GO:0012505">
    <property type="term" value="C:endomembrane system"/>
    <property type="evidence" value="ECO:0007669"/>
    <property type="project" value="UniProtKB-SubCell"/>
</dbReference>
<evidence type="ECO:0000313" key="10">
    <source>
        <dbReference type="EMBL" id="ETV94398.1"/>
    </source>
</evidence>
<keyword evidence="4 7" id="KW-0472">Membrane</keyword>
<feature type="region of interest" description="Disordered" evidence="6">
    <location>
        <begin position="329"/>
        <end position="425"/>
    </location>
</feature>
<evidence type="ECO:0000256" key="8">
    <source>
        <dbReference type="SAM" id="SignalP"/>
    </source>
</evidence>
<dbReference type="Gene3D" id="2.60.120.260">
    <property type="entry name" value="Galactose-binding domain-like"/>
    <property type="match status" value="1"/>
</dbReference>
<feature type="compositionally biased region" description="Polar residues" evidence="6">
    <location>
        <begin position="361"/>
        <end position="370"/>
    </location>
</feature>
<evidence type="ECO:0000259" key="9">
    <source>
        <dbReference type="PROSITE" id="PS51469"/>
    </source>
</evidence>
<dbReference type="PANTHER" id="PTHR12953:SF0">
    <property type="entry name" value="SUN DOMAIN-CONTAINING OSSIFICATION FACTOR"/>
    <property type="match status" value="1"/>
</dbReference>
<feature type="region of interest" description="Disordered" evidence="6">
    <location>
        <begin position="268"/>
        <end position="287"/>
    </location>
</feature>
<feature type="domain" description="SUN" evidence="9">
    <location>
        <begin position="95"/>
        <end position="255"/>
    </location>
</feature>
<dbReference type="RefSeq" id="XP_008877163.1">
    <property type="nucleotide sequence ID" value="XM_008878941.1"/>
</dbReference>